<evidence type="ECO:0000256" key="5">
    <source>
        <dbReference type="ARBA" id="ARBA00015080"/>
    </source>
</evidence>
<dbReference type="PIRSF" id="PIRSF000545">
    <property type="entry name" value="Pantothenate_kin"/>
    <property type="match status" value="1"/>
</dbReference>
<dbReference type="NCBIfam" id="TIGR00554">
    <property type="entry name" value="panK_bact"/>
    <property type="match status" value="1"/>
</dbReference>
<dbReference type="SUPFAM" id="SSF52540">
    <property type="entry name" value="P-loop containing nucleoside triphosphate hydrolases"/>
    <property type="match status" value="1"/>
</dbReference>
<dbReference type="UniPathway" id="UPA00241">
    <property type="reaction ID" value="UER00352"/>
</dbReference>
<evidence type="ECO:0000256" key="1">
    <source>
        <dbReference type="ARBA" id="ARBA00001206"/>
    </source>
</evidence>
<dbReference type="RefSeq" id="WP_014354022.1">
    <property type="nucleotide sequence ID" value="NC_016893.1"/>
</dbReference>
<feature type="domain" description="Phosphoribulokinase/uridine kinase" evidence="8">
    <location>
        <begin position="42"/>
        <end position="199"/>
    </location>
</feature>
<dbReference type="AlphaFoldDB" id="H6Q4M3"/>
<dbReference type="KEGG" id="wgl:WIGMOR_0241"/>
<keyword evidence="9" id="KW-0808">Transferase</keyword>
<evidence type="ECO:0000256" key="4">
    <source>
        <dbReference type="ARBA" id="ARBA00012102"/>
    </source>
</evidence>
<dbReference type="Proteomes" id="UP000009061">
    <property type="component" value="Chromosome"/>
</dbReference>
<keyword evidence="10" id="KW-1185">Reference proteome</keyword>
<comment type="pathway">
    <text evidence="2 7">Cofactor biosynthesis; coenzyme A biosynthesis; CoA from (R)-pantothenate: step 1/5.</text>
</comment>
<sequence>MKTKQETYLDLANIIYNNFLLKTKKLKIDNYNCTLNNMPPYVVSIYGSVASGKSTIAYILKSNLIKYSKNITVEVVKTDIFLYCNQVLNKMGLMKKKGFPESYDIKKLANFLISIKKNNKLYHLIPHYSHIAYDIVPKKKLLLKTHILILEGLNFLYKIKKENYLYFKNIVLSDLIDFNIYIDAKESYIKNWYINRFLNFRKKSALYSYSYFSRYLKISEEKTIEKANQIWSCINKCNLIKNILPLKKYANLILKKNNNHTTSKIIYKKLKF</sequence>
<dbReference type="eggNOG" id="COG1072">
    <property type="taxonomic scope" value="Bacteria"/>
</dbReference>
<evidence type="ECO:0000256" key="2">
    <source>
        <dbReference type="ARBA" id="ARBA00005225"/>
    </source>
</evidence>
<protein>
    <recommendedName>
        <fullName evidence="5 7">Pantothenate kinase</fullName>
        <ecNumber evidence="4 7">2.7.1.33</ecNumber>
    </recommendedName>
</protein>
<evidence type="ECO:0000259" key="8">
    <source>
        <dbReference type="Pfam" id="PF00485"/>
    </source>
</evidence>
<dbReference type="GO" id="GO:0005737">
    <property type="term" value="C:cytoplasm"/>
    <property type="evidence" value="ECO:0007669"/>
    <property type="project" value="UniProtKB-SubCell"/>
</dbReference>
<dbReference type="GO" id="GO:0015937">
    <property type="term" value="P:coenzyme A biosynthetic process"/>
    <property type="evidence" value="ECO:0007669"/>
    <property type="project" value="UniProtKB-UniPathway"/>
</dbReference>
<name>H6Q4M3_WIGGL</name>
<keyword evidence="6 7" id="KW-0173">Coenzyme A biosynthesis</keyword>
<evidence type="ECO:0000313" key="9">
    <source>
        <dbReference type="EMBL" id="AFA41083.1"/>
    </source>
</evidence>
<dbReference type="Pfam" id="PF00485">
    <property type="entry name" value="PRK"/>
    <property type="match status" value="1"/>
</dbReference>
<comment type="similarity">
    <text evidence="3 7">Belongs to the prokaryotic pantothenate kinase family.</text>
</comment>
<accession>H6Q4M3</accession>
<reference evidence="9 10" key="1">
    <citation type="journal article" date="2012" name="MBio">
        <title>Insight into the transmission biology and species-specific functional capabilities of tsetse (Diptera: glossinidae) obligate symbiont wigglesworthia.</title>
        <authorList>
            <person name="Rio R.V."/>
            <person name="Symula R.E."/>
            <person name="Wang J."/>
            <person name="Lohs C."/>
            <person name="Wu Y.N."/>
            <person name="Snyder A.K."/>
            <person name="Bjornson R.D."/>
            <person name="Oshima K."/>
            <person name="Biehl B.S."/>
            <person name="Perna N.T."/>
            <person name="Hattori M."/>
            <person name="Aksoy S."/>
        </authorList>
    </citation>
    <scope>NUCLEOTIDE SEQUENCE [LARGE SCALE GENOMIC DNA]</scope>
    <source>
        <strain evidence="9">WGM</strain>
    </source>
</reference>
<keyword evidence="7" id="KW-0963">Cytoplasm</keyword>
<dbReference type="OrthoDB" id="1550976at2"/>
<dbReference type="Gene3D" id="3.40.50.300">
    <property type="entry name" value="P-loop containing nucleotide triphosphate hydrolases"/>
    <property type="match status" value="1"/>
</dbReference>
<comment type="catalytic activity">
    <reaction evidence="1 7">
        <text>(R)-pantothenate + ATP = (R)-4'-phosphopantothenate + ADP + H(+)</text>
        <dbReference type="Rhea" id="RHEA:16373"/>
        <dbReference type="ChEBI" id="CHEBI:10986"/>
        <dbReference type="ChEBI" id="CHEBI:15378"/>
        <dbReference type="ChEBI" id="CHEBI:29032"/>
        <dbReference type="ChEBI" id="CHEBI:30616"/>
        <dbReference type="ChEBI" id="CHEBI:456216"/>
        <dbReference type="EC" id="2.7.1.33"/>
    </reaction>
</comment>
<evidence type="ECO:0000313" key="10">
    <source>
        <dbReference type="Proteomes" id="UP000009061"/>
    </source>
</evidence>
<dbReference type="EC" id="2.7.1.33" evidence="4 7"/>
<evidence type="ECO:0000256" key="7">
    <source>
        <dbReference type="RuleBase" id="RU003530"/>
    </source>
</evidence>
<keyword evidence="9" id="KW-0418">Kinase</keyword>
<dbReference type="HOGENOM" id="CLU_053818_0_0_6"/>
<proteinExistence type="inferred from homology"/>
<organism evidence="9 10">
    <name type="scientific">Wigglesworthia glossinidia endosymbiont of Glossina morsitans morsitans</name>
    <name type="common">Yale colony</name>
    <dbReference type="NCBI Taxonomy" id="1142511"/>
    <lineage>
        <taxon>Bacteria</taxon>
        <taxon>Pseudomonadati</taxon>
        <taxon>Pseudomonadota</taxon>
        <taxon>Gammaproteobacteria</taxon>
        <taxon>Enterobacterales</taxon>
        <taxon>Erwiniaceae</taxon>
        <taxon>Wigglesworthia</taxon>
    </lineage>
</organism>
<evidence type="ECO:0000256" key="3">
    <source>
        <dbReference type="ARBA" id="ARBA00006087"/>
    </source>
</evidence>
<dbReference type="STRING" id="1142511.WIGMOR_0241"/>
<dbReference type="EMBL" id="CP003315">
    <property type="protein sequence ID" value="AFA41083.1"/>
    <property type="molecule type" value="Genomic_DNA"/>
</dbReference>
<dbReference type="InterPro" id="IPR027417">
    <property type="entry name" value="P-loop_NTPase"/>
</dbReference>
<comment type="subcellular location">
    <subcellularLocation>
        <location evidence="7">Cytoplasm</location>
    </subcellularLocation>
</comment>
<gene>
    <name evidence="9" type="primary">coaA</name>
    <name evidence="9" type="synonym">panK</name>
    <name evidence="9" type="synonym">rts</name>
    <name evidence="9" type="ORF">WIGMOR_0241</name>
</gene>
<dbReference type="GO" id="GO:0004594">
    <property type="term" value="F:pantothenate kinase activity"/>
    <property type="evidence" value="ECO:0007669"/>
    <property type="project" value="UniProtKB-EC"/>
</dbReference>
<dbReference type="GO" id="GO:0005524">
    <property type="term" value="F:ATP binding"/>
    <property type="evidence" value="ECO:0007669"/>
    <property type="project" value="InterPro"/>
</dbReference>
<dbReference type="InterPro" id="IPR004566">
    <property type="entry name" value="PanK"/>
</dbReference>
<evidence type="ECO:0000256" key="6">
    <source>
        <dbReference type="ARBA" id="ARBA00022993"/>
    </source>
</evidence>
<dbReference type="InterPro" id="IPR006083">
    <property type="entry name" value="PRK/URK"/>
</dbReference>